<dbReference type="Pfam" id="PF10383">
    <property type="entry name" value="Clr2"/>
    <property type="match status" value="1"/>
</dbReference>
<sequence>MEGSLTADHWIDMPEGYGIFIHKKPQEKDGNVREDTYMFGSTNIGSNRFRSPQEFIPHAEWLFDTSKPLSDHSQYNSSSKLAQERKSAQAANNAKRPKGDGPNPKRPKYDDPLDTIVAERATDARSQRRFRELVWFKIDPIKTPKGSSLPEITHWPGLIASLTEKSDEDGSSANNSLALAWSAAGGVAPAHLRRRRTWEHSIRPLGMFSNSHEVKRGVNDVLPWSAGVELLGGPDGWRKLFEEGDRVLQEAAAKEAKTDPPKNADELTGALLEERWKKRWGERKRFADLGQNWDMAALRLTVAIKTAETDKIEVLPAGSTLTPDEVEALENRRKNLFQGLWFQGERIWLEDVVRLRKRRADLPAQLRGTASPGAEGRAVFLQIRLIALEAFAEEGMEVDAWRCLLYGDLYELAPKDFVDTDPSTSPAPDSLKDIKAPPGFKYRRLNPEGFEVTVDVFDLAGRCYPDLMTSGWFSEYPQPGKATAGENTKALAGLRTESVTPPADCAWKGEPNSSSDQADRTEDLYVIVRDATQGLEARTREEYANKLARALGWAEPKHENKKADGVQNGH</sequence>
<name>J6ER68_TRIAS</name>
<dbReference type="RefSeq" id="XP_014177028.1">
    <property type="nucleotide sequence ID" value="XM_014321553.1"/>
</dbReference>
<proteinExistence type="predicted"/>
<dbReference type="EMBL" id="ALBS01000332">
    <property type="protein sequence ID" value="EJT45207.1"/>
    <property type="molecule type" value="Genomic_DNA"/>
</dbReference>
<feature type="region of interest" description="Disordered" evidence="1">
    <location>
        <begin position="72"/>
        <end position="112"/>
    </location>
</feature>
<comment type="caution">
    <text evidence="4">The sequence shown here is derived from an EMBL/GenBank/DDBJ whole genome shotgun (WGS) entry which is preliminary data.</text>
</comment>
<dbReference type="Proteomes" id="UP000002748">
    <property type="component" value="Unassembled WGS sequence"/>
</dbReference>
<dbReference type="InterPro" id="IPR031915">
    <property type="entry name" value="Clr2_N"/>
</dbReference>
<dbReference type="InterPro" id="IPR038986">
    <property type="entry name" value="Clr2"/>
</dbReference>
<feature type="domain" description="Cryptic loci regulator 2 N-terminal" evidence="3">
    <location>
        <begin position="12"/>
        <end position="66"/>
    </location>
</feature>
<dbReference type="AlphaFoldDB" id="J6ER68"/>
<evidence type="ECO:0000259" key="2">
    <source>
        <dbReference type="Pfam" id="PF10383"/>
    </source>
</evidence>
<protein>
    <submittedName>
        <fullName evidence="4">Uncharacterized protein</fullName>
    </submittedName>
</protein>
<feature type="domain" description="Cryptic loci regulator 2 C-terminal" evidence="2">
    <location>
        <begin position="337"/>
        <end position="465"/>
    </location>
</feature>
<reference evidence="4 5" key="1">
    <citation type="journal article" date="2012" name="Eukaryot. Cell">
        <title>Draft genome sequence of CBS 2479, the standard type strain of Trichosporon asahii.</title>
        <authorList>
            <person name="Yang R.Y."/>
            <person name="Li H.T."/>
            <person name="Zhu H."/>
            <person name="Zhou G.P."/>
            <person name="Wang M."/>
            <person name="Wang L."/>
        </authorList>
    </citation>
    <scope>NUCLEOTIDE SEQUENCE [LARGE SCALE GENOMIC DNA]</scope>
    <source>
        <strain evidence="5">ATCC 90039 / CBS 2479 / JCM 2466 / KCTC 7840 / NCYC 2677 / UAMH 7654</strain>
    </source>
</reference>
<dbReference type="KEGG" id="tasa:A1Q1_06439"/>
<dbReference type="HOGENOM" id="CLU_013221_1_0_1"/>
<dbReference type="PANTHER" id="PTHR38046:SF1">
    <property type="entry name" value="CRYPTIC LOCI REGULATOR 2"/>
    <property type="match status" value="1"/>
</dbReference>
<dbReference type="GeneID" id="25989951"/>
<dbReference type="VEuPathDB" id="FungiDB:A1Q1_06439"/>
<evidence type="ECO:0000313" key="5">
    <source>
        <dbReference type="Proteomes" id="UP000002748"/>
    </source>
</evidence>
<organism evidence="4 5">
    <name type="scientific">Trichosporon asahii var. asahii (strain ATCC 90039 / CBS 2479 / JCM 2466 / KCTC 7840 / NBRC 103889/ NCYC 2677 / UAMH 7654)</name>
    <name type="common">Yeast</name>
    <dbReference type="NCBI Taxonomy" id="1186058"/>
    <lineage>
        <taxon>Eukaryota</taxon>
        <taxon>Fungi</taxon>
        <taxon>Dikarya</taxon>
        <taxon>Basidiomycota</taxon>
        <taxon>Agaricomycotina</taxon>
        <taxon>Tremellomycetes</taxon>
        <taxon>Trichosporonales</taxon>
        <taxon>Trichosporonaceae</taxon>
        <taxon>Trichosporon</taxon>
    </lineage>
</organism>
<feature type="compositionally biased region" description="Polar residues" evidence="1">
    <location>
        <begin position="72"/>
        <end position="81"/>
    </location>
</feature>
<dbReference type="InterPro" id="IPR018839">
    <property type="entry name" value="Tscrpt-silencing_Clr2_C"/>
</dbReference>
<dbReference type="GO" id="GO:0031934">
    <property type="term" value="C:mating-type region heterochromatin"/>
    <property type="evidence" value="ECO:0007669"/>
    <property type="project" value="TreeGrafter"/>
</dbReference>
<evidence type="ECO:0000259" key="3">
    <source>
        <dbReference type="Pfam" id="PF16761"/>
    </source>
</evidence>
<dbReference type="PANTHER" id="PTHR38046">
    <property type="entry name" value="CRYPTIC LOCI REGULATOR 2"/>
    <property type="match status" value="1"/>
</dbReference>
<feature type="region of interest" description="Disordered" evidence="1">
    <location>
        <begin position="500"/>
        <end position="521"/>
    </location>
</feature>
<dbReference type="GO" id="GO:0033553">
    <property type="term" value="C:rDNA heterochromatin"/>
    <property type="evidence" value="ECO:0007669"/>
    <property type="project" value="TreeGrafter"/>
</dbReference>
<dbReference type="Pfam" id="PF16761">
    <property type="entry name" value="Clr2_transil"/>
    <property type="match status" value="1"/>
</dbReference>
<dbReference type="OrthoDB" id="2421327at2759"/>
<evidence type="ECO:0000313" key="4">
    <source>
        <dbReference type="EMBL" id="EJT45207.1"/>
    </source>
</evidence>
<evidence type="ECO:0000256" key="1">
    <source>
        <dbReference type="SAM" id="MobiDB-lite"/>
    </source>
</evidence>
<gene>
    <name evidence="4" type="ORF">A1Q1_06439</name>
</gene>
<accession>J6ER68</accession>
<dbReference type="GO" id="GO:0030466">
    <property type="term" value="P:silent mating-type cassette heterochromatin formation"/>
    <property type="evidence" value="ECO:0007669"/>
    <property type="project" value="TreeGrafter"/>
</dbReference>
<dbReference type="GO" id="GO:0070824">
    <property type="term" value="C:SHREC complex"/>
    <property type="evidence" value="ECO:0007669"/>
    <property type="project" value="InterPro"/>
</dbReference>